<feature type="region of interest" description="Disordered" evidence="1">
    <location>
        <begin position="151"/>
        <end position="196"/>
    </location>
</feature>
<dbReference type="STRING" id="557598.LHK_01788"/>
<dbReference type="eggNOG" id="COG3756">
    <property type="taxonomic scope" value="Bacteria"/>
</dbReference>
<accession>C1D8I2</accession>
<dbReference type="KEGG" id="lhk:LHK_01788"/>
<dbReference type="Proteomes" id="UP000002010">
    <property type="component" value="Chromosome"/>
</dbReference>
<dbReference type="InterPro" id="IPR010781">
    <property type="entry name" value="DUF1376"/>
</dbReference>
<dbReference type="AlphaFoldDB" id="C1D8I2"/>
<feature type="compositionally biased region" description="Basic and acidic residues" evidence="1">
    <location>
        <begin position="113"/>
        <end position="124"/>
    </location>
</feature>
<dbReference type="EMBL" id="CP001154">
    <property type="protein sequence ID" value="ACO74772.1"/>
    <property type="molecule type" value="Genomic_DNA"/>
</dbReference>
<feature type="region of interest" description="Disordered" evidence="1">
    <location>
        <begin position="267"/>
        <end position="314"/>
    </location>
</feature>
<gene>
    <name evidence="2" type="ordered locus">LHK_01788</name>
</gene>
<dbReference type="HOGENOM" id="CLU_076536_0_0_4"/>
<dbReference type="RefSeq" id="WP_012697258.1">
    <property type="nucleotide sequence ID" value="NC_012559.1"/>
</dbReference>
<evidence type="ECO:0000313" key="3">
    <source>
        <dbReference type="Proteomes" id="UP000002010"/>
    </source>
</evidence>
<reference evidence="2 3" key="1">
    <citation type="journal article" date="2009" name="PLoS Genet.">
        <title>The complete genome and proteome of Laribacter hongkongensis reveal potential mechanisms for adaptations to different temperatures and habitats.</title>
        <authorList>
            <person name="Woo P.C."/>
            <person name="Lau S.K."/>
            <person name="Tse H."/>
            <person name="Teng J.L."/>
            <person name="Curreem S.O."/>
            <person name="Tsang A.K."/>
            <person name="Fan R.Y."/>
            <person name="Wong G.K."/>
            <person name="Huang Y."/>
            <person name="Loman N.J."/>
            <person name="Snyder L.A."/>
            <person name="Cai J.J."/>
            <person name="Huang J.D."/>
            <person name="Mak W."/>
            <person name="Pallen M.J."/>
            <person name="Lok S."/>
            <person name="Yuen K.Y."/>
        </authorList>
    </citation>
    <scope>NUCLEOTIDE SEQUENCE [LARGE SCALE GENOMIC DNA]</scope>
    <source>
        <strain evidence="2 3">HLHK9</strain>
    </source>
</reference>
<name>C1D8I2_LARHH</name>
<feature type="region of interest" description="Disordered" evidence="1">
    <location>
        <begin position="95"/>
        <end position="133"/>
    </location>
</feature>
<protein>
    <submittedName>
        <fullName evidence="2">DUF1376 domain containing protein</fullName>
    </submittedName>
</protein>
<sequence>MNYYEHHIGDYAEATSHLSLLEDAVYSRLIRKYYATEKPLPADMKTVQRLVGARTDEEREAVVMVLEEFFCLQEDGWHNHRCDDEIERYRIKQEKARNSANARWKKPAAQPDRSAEAEKQEPQPHSELNPDEIHTDCERSATGQDIAMRTHSDGNALQSPDTRHQTPEGIGGIAGTHHEGVPDPDPPPPANRADPNKARANEITAMLRKRGAALQAQDPRVLAWAAEGISDAQLLTALDLAQRRRADQQSAQPVNAGFLDTLLREVTQQAADRGGGKNPPFDPSEFVNRNRNSHGDRDERTVHATIEGQCQRLA</sequence>
<organism evidence="2 3">
    <name type="scientific">Laribacter hongkongensis (strain HLHK9)</name>
    <dbReference type="NCBI Taxonomy" id="557598"/>
    <lineage>
        <taxon>Bacteria</taxon>
        <taxon>Pseudomonadati</taxon>
        <taxon>Pseudomonadota</taxon>
        <taxon>Betaproteobacteria</taxon>
        <taxon>Neisseriales</taxon>
        <taxon>Aquaspirillaceae</taxon>
        <taxon>Laribacter</taxon>
    </lineage>
</organism>
<dbReference type="Pfam" id="PF07120">
    <property type="entry name" value="DUF1376"/>
    <property type="match status" value="1"/>
</dbReference>
<keyword evidence="3" id="KW-1185">Reference proteome</keyword>
<proteinExistence type="predicted"/>
<evidence type="ECO:0000256" key="1">
    <source>
        <dbReference type="SAM" id="MobiDB-lite"/>
    </source>
</evidence>
<evidence type="ECO:0000313" key="2">
    <source>
        <dbReference type="EMBL" id="ACO74772.1"/>
    </source>
</evidence>
<feature type="compositionally biased region" description="Basic and acidic residues" evidence="1">
    <location>
        <begin position="293"/>
        <end position="302"/>
    </location>
</feature>